<sequence length="345" mass="39356">MNVCHSLATFSSVDAMNEAVRKHLYFHAHELTKTEKSLLKLLSRFSCKILGVSWPEAKTLAAYLEVSVPTVWRSIKKLESLGIIQRLKEQRRSQQGKFSSSIYLIQPSLHVSDTPSDTRQMIHGIEHTNIDASNDEGDILEAETIISKTIISYDQKEKENVVKTSIELVIDSTIPDWFIKAVRVISQDPLTVTELWNSVIFALKKAKTNMITAMQLTSSLKSLRHALRKGTAEDIGRFFYGAIYNQLVRKNEPNQTRGVMLMDKLPASVQRQIDREGRENGHLGSWKPVYSQLLGKEVLTDKLPESVQRQLEREQQHSIKASNVTTVQDDPELREMLNRLRKKYA</sequence>
<protein>
    <submittedName>
        <fullName evidence="1">Transcriptional regulator</fullName>
    </submittedName>
</protein>
<dbReference type="AlphaFoldDB" id="A0A938Y6M9"/>
<accession>A0A938Y6M9</accession>
<reference evidence="1" key="1">
    <citation type="submission" date="2021-01" db="EMBL/GenBank/DDBJ databases">
        <title>Genomic Encyclopedia of Type Strains, Phase IV (KMG-IV): sequencing the most valuable type-strain genomes for metagenomic binning, comparative biology and taxonomic classification.</title>
        <authorList>
            <person name="Goeker M."/>
        </authorList>
    </citation>
    <scope>NUCLEOTIDE SEQUENCE</scope>
    <source>
        <strain evidence="1">DSM 25523</strain>
    </source>
</reference>
<name>A0A938Y6M9_9BACL</name>
<evidence type="ECO:0000313" key="2">
    <source>
        <dbReference type="Proteomes" id="UP000717624"/>
    </source>
</evidence>
<dbReference type="Gene3D" id="1.10.10.10">
    <property type="entry name" value="Winged helix-like DNA-binding domain superfamily/Winged helix DNA-binding domain"/>
    <property type="match status" value="1"/>
</dbReference>
<comment type="caution">
    <text evidence="1">The sequence shown here is derived from an EMBL/GenBank/DDBJ whole genome shotgun (WGS) entry which is preliminary data.</text>
</comment>
<dbReference type="InterPro" id="IPR036388">
    <property type="entry name" value="WH-like_DNA-bd_sf"/>
</dbReference>
<keyword evidence="2" id="KW-1185">Reference proteome</keyword>
<dbReference type="InterPro" id="IPR036390">
    <property type="entry name" value="WH_DNA-bd_sf"/>
</dbReference>
<organism evidence="1 2">
    <name type="scientific">Brevibacillus fulvus</name>
    <dbReference type="NCBI Taxonomy" id="1125967"/>
    <lineage>
        <taxon>Bacteria</taxon>
        <taxon>Bacillati</taxon>
        <taxon>Bacillota</taxon>
        <taxon>Bacilli</taxon>
        <taxon>Bacillales</taxon>
        <taxon>Paenibacillaceae</taxon>
        <taxon>Brevibacillus</taxon>
    </lineage>
</organism>
<dbReference type="Pfam" id="PF13730">
    <property type="entry name" value="HTH_36"/>
    <property type="match status" value="1"/>
</dbReference>
<gene>
    <name evidence="1" type="ORF">JOD01_003887</name>
</gene>
<proteinExistence type="predicted"/>
<dbReference type="Proteomes" id="UP000717624">
    <property type="component" value="Unassembled WGS sequence"/>
</dbReference>
<dbReference type="SUPFAM" id="SSF46785">
    <property type="entry name" value="Winged helix' DNA-binding domain"/>
    <property type="match status" value="1"/>
</dbReference>
<dbReference type="EMBL" id="JAFBEB010000022">
    <property type="protein sequence ID" value="MBM7592225.1"/>
    <property type="molecule type" value="Genomic_DNA"/>
</dbReference>
<evidence type="ECO:0000313" key="1">
    <source>
        <dbReference type="EMBL" id="MBM7592225.1"/>
    </source>
</evidence>
<dbReference type="RefSeq" id="WP_204519995.1">
    <property type="nucleotide sequence ID" value="NZ_JAFBEB010000022.1"/>
</dbReference>